<dbReference type="AlphaFoldDB" id="A0AAD7MHG7"/>
<organism evidence="4 5">
    <name type="scientific">Mycena maculata</name>
    <dbReference type="NCBI Taxonomy" id="230809"/>
    <lineage>
        <taxon>Eukaryota</taxon>
        <taxon>Fungi</taxon>
        <taxon>Dikarya</taxon>
        <taxon>Basidiomycota</taxon>
        <taxon>Agaricomycotina</taxon>
        <taxon>Agaricomycetes</taxon>
        <taxon>Agaricomycetidae</taxon>
        <taxon>Agaricales</taxon>
        <taxon>Marasmiineae</taxon>
        <taxon>Mycenaceae</taxon>
        <taxon>Mycena</taxon>
    </lineage>
</organism>
<keyword evidence="2" id="KW-1133">Transmembrane helix</keyword>
<comment type="caution">
    <text evidence="4">The sequence shown here is derived from an EMBL/GenBank/DDBJ whole genome shotgun (WGS) entry which is preliminary data.</text>
</comment>
<name>A0AAD7MHG7_9AGAR</name>
<keyword evidence="5" id="KW-1185">Reference proteome</keyword>
<evidence type="ECO:0000256" key="3">
    <source>
        <dbReference type="SAM" id="SignalP"/>
    </source>
</evidence>
<protein>
    <submittedName>
        <fullName evidence="4">Uncharacterized protein</fullName>
    </submittedName>
</protein>
<keyword evidence="3" id="KW-0732">Signal</keyword>
<feature type="region of interest" description="Disordered" evidence="1">
    <location>
        <begin position="54"/>
        <end position="107"/>
    </location>
</feature>
<dbReference type="Proteomes" id="UP001215280">
    <property type="component" value="Unassembled WGS sequence"/>
</dbReference>
<dbReference type="EMBL" id="JARJLG010000323">
    <property type="protein sequence ID" value="KAJ7717103.1"/>
    <property type="molecule type" value="Genomic_DNA"/>
</dbReference>
<feature type="region of interest" description="Disordered" evidence="1">
    <location>
        <begin position="140"/>
        <end position="168"/>
    </location>
</feature>
<feature type="compositionally biased region" description="Polar residues" evidence="1">
    <location>
        <begin position="81"/>
        <end position="103"/>
    </location>
</feature>
<feature type="region of interest" description="Disordered" evidence="1">
    <location>
        <begin position="253"/>
        <end position="327"/>
    </location>
</feature>
<feature type="compositionally biased region" description="Low complexity" evidence="1">
    <location>
        <begin position="141"/>
        <end position="157"/>
    </location>
</feature>
<reference evidence="4" key="1">
    <citation type="submission" date="2023-03" db="EMBL/GenBank/DDBJ databases">
        <title>Massive genome expansion in bonnet fungi (Mycena s.s.) driven by repeated elements and novel gene families across ecological guilds.</title>
        <authorList>
            <consortium name="Lawrence Berkeley National Laboratory"/>
            <person name="Harder C.B."/>
            <person name="Miyauchi S."/>
            <person name="Viragh M."/>
            <person name="Kuo A."/>
            <person name="Thoen E."/>
            <person name="Andreopoulos B."/>
            <person name="Lu D."/>
            <person name="Skrede I."/>
            <person name="Drula E."/>
            <person name="Henrissat B."/>
            <person name="Morin E."/>
            <person name="Kohler A."/>
            <person name="Barry K."/>
            <person name="LaButti K."/>
            <person name="Morin E."/>
            <person name="Salamov A."/>
            <person name="Lipzen A."/>
            <person name="Mereny Z."/>
            <person name="Hegedus B."/>
            <person name="Baldrian P."/>
            <person name="Stursova M."/>
            <person name="Weitz H."/>
            <person name="Taylor A."/>
            <person name="Grigoriev I.V."/>
            <person name="Nagy L.G."/>
            <person name="Martin F."/>
            <person name="Kauserud H."/>
        </authorList>
    </citation>
    <scope>NUCLEOTIDE SEQUENCE</scope>
    <source>
        <strain evidence="4">CBHHK188m</strain>
    </source>
</reference>
<proteinExistence type="predicted"/>
<evidence type="ECO:0000313" key="4">
    <source>
        <dbReference type="EMBL" id="KAJ7717103.1"/>
    </source>
</evidence>
<accession>A0AAD7MHG7</accession>
<feature type="chain" id="PRO_5042055610" evidence="3">
    <location>
        <begin position="21"/>
        <end position="327"/>
    </location>
</feature>
<feature type="signal peptide" evidence="3">
    <location>
        <begin position="1"/>
        <end position="20"/>
    </location>
</feature>
<evidence type="ECO:0000313" key="5">
    <source>
        <dbReference type="Proteomes" id="UP001215280"/>
    </source>
</evidence>
<feature type="compositionally biased region" description="Pro residues" evidence="1">
    <location>
        <begin position="63"/>
        <end position="79"/>
    </location>
</feature>
<evidence type="ECO:0000256" key="1">
    <source>
        <dbReference type="SAM" id="MobiDB-lite"/>
    </source>
</evidence>
<feature type="compositionally biased region" description="Basic and acidic residues" evidence="1">
    <location>
        <begin position="269"/>
        <end position="292"/>
    </location>
</feature>
<evidence type="ECO:0000256" key="2">
    <source>
        <dbReference type="SAM" id="Phobius"/>
    </source>
</evidence>
<keyword evidence="2" id="KW-0472">Membrane</keyword>
<sequence>MRHLFLQLIVKLLLAFLAQATLSAARRHNGNGHFGFQRPHSGFTVDPLTTAETTTSSVISIPDSPPVETPVSTPDPPTPSLISTPDSQPVATPVSTPDPTDSALTDVVFPTSNTSSVSSGSPASSSGFITQSYAAPGAVFPPSASSNSDATTASDSPQSSADSTKSSNSRLLVEIVVPVVVATLFAAAIFASYRRRRAQDEKGWEGSRLPELDEKRGIWPFRRARSMSQRIRARDTYVGGDDWNRSDAHLRGEMEADVPPSGPVGPAHPEPRHPASEHRLSDPEPDFTRAFHSDSPSYDEPALAESRPASRIGVESTILPYDGPEVL</sequence>
<feature type="compositionally biased region" description="Polar residues" evidence="1">
    <location>
        <begin position="158"/>
        <end position="168"/>
    </location>
</feature>
<feature type="transmembrane region" description="Helical" evidence="2">
    <location>
        <begin position="171"/>
        <end position="193"/>
    </location>
</feature>
<keyword evidence="2" id="KW-0812">Transmembrane</keyword>
<gene>
    <name evidence="4" type="ORF">DFH07DRAFT_861557</name>
</gene>